<sequence length="322" mass="35796">MDAFAFQLQTDAAESEGCPQQSPNPDADSLPSLSSMFGFAASWGKKIQTDLQLTQLVDQVKKQSEEVTKAYSQDLSEFAQAVRVGATRGIDELSTRFSQIKAEFKDEEEAKGEDTSVSSQQQQEERSVSGGPATAEPSSQGLFGGISRHFQSDVLRQRQEKAKRLMSKLGADLEDLLREAIVIEAPGSASTEEQRNAARKIIYDRRMAQLAAIQESTDTYLVDPRTTVVEIPGATNGGADDSSSSSRFDEFVGEFSLDERQEEVALMLKEDNSVVAQMHKTLVEEKKVTEQEFWTRYFYRVWLVDQEEVRRKKLVEAAVAAA</sequence>
<organism evidence="1 2">
    <name type="scientific">Coemansia aciculifera</name>
    <dbReference type="NCBI Taxonomy" id="417176"/>
    <lineage>
        <taxon>Eukaryota</taxon>
        <taxon>Fungi</taxon>
        <taxon>Fungi incertae sedis</taxon>
        <taxon>Zoopagomycota</taxon>
        <taxon>Kickxellomycotina</taxon>
        <taxon>Kickxellomycetes</taxon>
        <taxon>Kickxellales</taxon>
        <taxon>Kickxellaceae</taxon>
        <taxon>Coemansia</taxon>
    </lineage>
</organism>
<evidence type="ECO:0000313" key="2">
    <source>
        <dbReference type="Proteomes" id="UP001139981"/>
    </source>
</evidence>
<accession>A0ACC1M0J5</accession>
<reference evidence="1" key="1">
    <citation type="submission" date="2022-07" db="EMBL/GenBank/DDBJ databases">
        <title>Phylogenomic reconstructions and comparative analyses of Kickxellomycotina fungi.</title>
        <authorList>
            <person name="Reynolds N.K."/>
            <person name="Stajich J.E."/>
            <person name="Barry K."/>
            <person name="Grigoriev I.V."/>
            <person name="Crous P."/>
            <person name="Smith M.E."/>
        </authorList>
    </citation>
    <scope>NUCLEOTIDE SEQUENCE</scope>
    <source>
        <strain evidence="1">CBS 190363</strain>
    </source>
</reference>
<name>A0ACC1M0J5_9FUNG</name>
<dbReference type="EMBL" id="JANBVB010001273">
    <property type="protein sequence ID" value="KAJ2890633.1"/>
    <property type="molecule type" value="Genomic_DNA"/>
</dbReference>
<keyword evidence="2" id="KW-1185">Reference proteome</keyword>
<gene>
    <name evidence="1" type="primary">BSDC1</name>
    <name evidence="1" type="ORF">IWW38_004028</name>
</gene>
<comment type="caution">
    <text evidence="1">The sequence shown here is derived from an EMBL/GenBank/DDBJ whole genome shotgun (WGS) entry which is preliminary data.</text>
</comment>
<proteinExistence type="predicted"/>
<dbReference type="Proteomes" id="UP001139981">
    <property type="component" value="Unassembled WGS sequence"/>
</dbReference>
<feature type="non-terminal residue" evidence="1">
    <location>
        <position position="322"/>
    </location>
</feature>
<protein>
    <submittedName>
        <fullName evidence="1">BSD domain-containing protein 1</fullName>
    </submittedName>
</protein>
<evidence type="ECO:0000313" key="1">
    <source>
        <dbReference type="EMBL" id="KAJ2890633.1"/>
    </source>
</evidence>